<accession>A0A899FMK3</accession>
<dbReference type="SUPFAM" id="SSF56112">
    <property type="entry name" value="Protein kinase-like (PK-like)"/>
    <property type="match status" value="1"/>
</dbReference>
<gene>
    <name evidence="12" type="ORF">MERGE_002529</name>
</gene>
<dbReference type="GO" id="GO:0004674">
    <property type="term" value="F:protein serine/threonine kinase activity"/>
    <property type="evidence" value="ECO:0007669"/>
    <property type="project" value="UniProtKB-KW"/>
</dbReference>
<dbReference type="Pfam" id="PF14593">
    <property type="entry name" value="PH_3"/>
    <property type="match status" value="1"/>
</dbReference>
<keyword evidence="13" id="KW-1185">Reference proteome</keyword>
<evidence type="ECO:0000256" key="10">
    <source>
        <dbReference type="PROSITE-ProRule" id="PRU10141"/>
    </source>
</evidence>
<dbReference type="PROSITE" id="PS00107">
    <property type="entry name" value="PROTEIN_KINASE_ATP"/>
    <property type="match status" value="1"/>
</dbReference>
<keyword evidence="4" id="KW-0808">Transferase</keyword>
<feature type="binding site" evidence="10">
    <location>
        <position position="180"/>
    </location>
    <ligand>
        <name>ATP</name>
        <dbReference type="ChEBI" id="CHEBI:30616"/>
    </ligand>
</feature>
<dbReference type="InterPro" id="IPR000719">
    <property type="entry name" value="Prot_kinase_dom"/>
</dbReference>
<protein>
    <recommendedName>
        <fullName evidence="2">non-specific serine/threonine protein kinase</fullName>
        <ecNumber evidence="2">2.7.11.1</ecNumber>
    </recommendedName>
</protein>
<evidence type="ECO:0000256" key="3">
    <source>
        <dbReference type="ARBA" id="ARBA00022527"/>
    </source>
</evidence>
<evidence type="ECO:0000256" key="6">
    <source>
        <dbReference type="ARBA" id="ARBA00022777"/>
    </source>
</evidence>
<sequence length="639" mass="73438">MLTTSESPVKKITNIVKKNKYKEKDKEVLKYRSFSITRNASDICLAEDKDNSIVSSSAKRDHTGSEINNLKESNKSFYNHYSYFSPPKELEMRNDNIHFLQRNSLEYLKQHNTYKLDTENYVEKEAERKTSGVSERNGSIPKIIKKSIKDFILGRTLGEGSYSTVIAARDKQTSKEYAIKILDKRHIIKEKKVKYVYIEKDTLNKLGNHPGIVQLYYTFQDERNLYFVLSLAANGELLGFVKHFGSLNEECTRYYGAQILDAVQYIHECGIIHRDLKPENVLLDDKMKIKITDFGTAKILQLPLELDKTNKTDEKYNATDNDDKLHRANSFVGTAEYVSPELLIDKVAYKSSDIWAYGCIIYQLFAGRPPFKASNEYQTFQKIINLKYQFPPNFPPNARDLCEKILILDPLKRLSINELKSHIFFDGMPWGKALWKTNPPKLKPYKTSVITESPRIPSNIIKLNSLSNSTLLPNTMDKQEKHKQLSNHSQDIPKQNTENASLSKLNELWSSVLVLPNERLLRLGQVSVSTGKGVGEHGILSGKSPSRLSRLLHRKKTRNLLVTSEGRALFVTEESNGEKKIKSEIPLGKSNIKIRLEGNSGRLWVIETPNKIYNFDDLHERAVEWVELIERVNKERCNR</sequence>
<dbReference type="OrthoDB" id="347657at2759"/>
<evidence type="ECO:0000313" key="13">
    <source>
        <dbReference type="Proteomes" id="UP000663699"/>
    </source>
</evidence>
<dbReference type="InterPro" id="IPR017441">
    <property type="entry name" value="Protein_kinase_ATP_BS"/>
</dbReference>
<name>A0A899FMK3_9ASCO</name>
<comment type="similarity">
    <text evidence="1">Belongs to the protein kinase superfamily. AGC Ser/Thr protein kinase family. PDPK1 subfamily.</text>
</comment>
<dbReference type="SUPFAM" id="SSF50729">
    <property type="entry name" value="PH domain-like"/>
    <property type="match status" value="1"/>
</dbReference>
<dbReference type="Pfam" id="PF00069">
    <property type="entry name" value="Pkinase"/>
    <property type="match status" value="1"/>
</dbReference>
<keyword evidence="3" id="KW-0723">Serine/threonine-protein kinase</keyword>
<dbReference type="PROSITE" id="PS50011">
    <property type="entry name" value="PROTEIN_KINASE_DOM"/>
    <property type="match status" value="1"/>
</dbReference>
<dbReference type="InterPro" id="IPR050236">
    <property type="entry name" value="Ser_Thr_kinase_AGC"/>
</dbReference>
<dbReference type="Gene3D" id="1.10.510.10">
    <property type="entry name" value="Transferase(Phosphotransferase) domain 1"/>
    <property type="match status" value="1"/>
</dbReference>
<dbReference type="GO" id="GO:0035556">
    <property type="term" value="P:intracellular signal transduction"/>
    <property type="evidence" value="ECO:0007669"/>
    <property type="project" value="TreeGrafter"/>
</dbReference>
<dbReference type="PANTHER" id="PTHR24356:SF163">
    <property type="entry name" value="3-PHOSPHOINOSITIDE-DEPENDENT PROTEIN KINASE 1-RELATED"/>
    <property type="match status" value="1"/>
</dbReference>
<dbReference type="InterPro" id="IPR033931">
    <property type="entry name" value="PDK1-typ_PH"/>
</dbReference>
<evidence type="ECO:0000256" key="4">
    <source>
        <dbReference type="ARBA" id="ARBA00022679"/>
    </source>
</evidence>
<dbReference type="Proteomes" id="UP000663699">
    <property type="component" value="Chromosome 5"/>
</dbReference>
<dbReference type="InterPro" id="IPR011009">
    <property type="entry name" value="Kinase-like_dom_sf"/>
</dbReference>
<comment type="catalytic activity">
    <reaction evidence="9">
        <text>L-seryl-[protein] + ATP = O-phospho-L-seryl-[protein] + ADP + H(+)</text>
        <dbReference type="Rhea" id="RHEA:17989"/>
        <dbReference type="Rhea" id="RHEA-COMP:9863"/>
        <dbReference type="Rhea" id="RHEA-COMP:11604"/>
        <dbReference type="ChEBI" id="CHEBI:15378"/>
        <dbReference type="ChEBI" id="CHEBI:29999"/>
        <dbReference type="ChEBI" id="CHEBI:30616"/>
        <dbReference type="ChEBI" id="CHEBI:83421"/>
        <dbReference type="ChEBI" id="CHEBI:456216"/>
        <dbReference type="EC" id="2.7.11.1"/>
    </reaction>
</comment>
<evidence type="ECO:0000256" key="7">
    <source>
        <dbReference type="ARBA" id="ARBA00022840"/>
    </source>
</evidence>
<organism evidence="12 13">
    <name type="scientific">Pneumocystis wakefieldiae</name>
    <dbReference type="NCBI Taxonomy" id="38082"/>
    <lineage>
        <taxon>Eukaryota</taxon>
        <taxon>Fungi</taxon>
        <taxon>Dikarya</taxon>
        <taxon>Ascomycota</taxon>
        <taxon>Taphrinomycotina</taxon>
        <taxon>Pneumocystomycetes</taxon>
        <taxon>Pneumocystaceae</taxon>
        <taxon>Pneumocystis</taxon>
    </lineage>
</organism>
<proteinExistence type="inferred from homology"/>
<dbReference type="Gene3D" id="3.30.200.20">
    <property type="entry name" value="Phosphorylase Kinase, domain 1"/>
    <property type="match status" value="1"/>
</dbReference>
<keyword evidence="5 10" id="KW-0547">Nucleotide-binding</keyword>
<evidence type="ECO:0000256" key="1">
    <source>
        <dbReference type="ARBA" id="ARBA00010006"/>
    </source>
</evidence>
<dbReference type="InterPro" id="IPR011993">
    <property type="entry name" value="PH-like_dom_sf"/>
</dbReference>
<dbReference type="CDD" id="cd05581">
    <property type="entry name" value="STKc_PDK1"/>
    <property type="match status" value="1"/>
</dbReference>
<evidence type="ECO:0000313" key="12">
    <source>
        <dbReference type="EMBL" id="QSL65220.1"/>
    </source>
</evidence>
<evidence type="ECO:0000256" key="2">
    <source>
        <dbReference type="ARBA" id="ARBA00012513"/>
    </source>
</evidence>
<dbReference type="EMBL" id="CP054536">
    <property type="protein sequence ID" value="QSL65220.1"/>
    <property type="molecule type" value="Genomic_DNA"/>
</dbReference>
<dbReference type="InterPro" id="IPR008271">
    <property type="entry name" value="Ser/Thr_kinase_AS"/>
</dbReference>
<evidence type="ECO:0000259" key="11">
    <source>
        <dbReference type="PROSITE" id="PS50011"/>
    </source>
</evidence>
<reference evidence="12" key="1">
    <citation type="submission" date="2020-06" db="EMBL/GenBank/DDBJ databases">
        <title>Genomes of multiple members of Pneumocystis genus reveal paths to human pathogen Pneumocystis jirovecii.</title>
        <authorList>
            <person name="Cisse O.H."/>
            <person name="Ma L."/>
            <person name="Dekker J."/>
            <person name="Khil P."/>
            <person name="Jo J."/>
            <person name="Brenchley J."/>
            <person name="Blair R."/>
            <person name="Pahar B."/>
            <person name="Chabe M."/>
            <person name="Van Rompay K.A."/>
            <person name="Keesler R."/>
            <person name="Sukura A."/>
            <person name="Hirsch V."/>
            <person name="Kutty G."/>
            <person name="Liu Y."/>
            <person name="Peng L."/>
            <person name="Chen J."/>
            <person name="Song J."/>
            <person name="Weissenbacher-Lang C."/>
            <person name="Xu J."/>
            <person name="Upham N.S."/>
            <person name="Stajich J.E."/>
            <person name="Cuomo C.A."/>
            <person name="Cushion M.T."/>
            <person name="Kovacs J.A."/>
        </authorList>
    </citation>
    <scope>NUCLEOTIDE SEQUENCE</scope>
    <source>
        <strain evidence="12">2A</strain>
    </source>
</reference>
<feature type="domain" description="Protein kinase" evidence="11">
    <location>
        <begin position="151"/>
        <end position="425"/>
    </location>
</feature>
<dbReference type="FunFam" id="1.10.510.10:FF:000163">
    <property type="entry name" value="3-phosphoinositide-dependent protein kinase 1"/>
    <property type="match status" value="1"/>
</dbReference>
<evidence type="ECO:0000256" key="5">
    <source>
        <dbReference type="ARBA" id="ARBA00022741"/>
    </source>
</evidence>
<keyword evidence="6" id="KW-0418">Kinase</keyword>
<keyword evidence="7 10" id="KW-0067">ATP-binding</keyword>
<dbReference type="PANTHER" id="PTHR24356">
    <property type="entry name" value="SERINE/THREONINE-PROTEIN KINASE"/>
    <property type="match status" value="1"/>
</dbReference>
<evidence type="ECO:0000256" key="9">
    <source>
        <dbReference type="ARBA" id="ARBA00048679"/>
    </source>
</evidence>
<dbReference type="FunFam" id="3.30.200.20:FF:000128">
    <property type="entry name" value="Serine/threonine-protein kinase ksg1"/>
    <property type="match status" value="1"/>
</dbReference>
<dbReference type="SMART" id="SM00220">
    <property type="entry name" value="S_TKc"/>
    <property type="match status" value="1"/>
</dbReference>
<evidence type="ECO:0000256" key="8">
    <source>
        <dbReference type="ARBA" id="ARBA00047899"/>
    </source>
</evidence>
<comment type="catalytic activity">
    <reaction evidence="8">
        <text>L-threonyl-[protein] + ATP = O-phospho-L-threonyl-[protein] + ADP + H(+)</text>
        <dbReference type="Rhea" id="RHEA:46608"/>
        <dbReference type="Rhea" id="RHEA-COMP:11060"/>
        <dbReference type="Rhea" id="RHEA-COMP:11605"/>
        <dbReference type="ChEBI" id="CHEBI:15378"/>
        <dbReference type="ChEBI" id="CHEBI:30013"/>
        <dbReference type="ChEBI" id="CHEBI:30616"/>
        <dbReference type="ChEBI" id="CHEBI:61977"/>
        <dbReference type="ChEBI" id="CHEBI:456216"/>
        <dbReference type="EC" id="2.7.11.1"/>
    </reaction>
</comment>
<dbReference type="Gene3D" id="2.30.29.30">
    <property type="entry name" value="Pleckstrin-homology domain (PH domain)/Phosphotyrosine-binding domain (PTB)"/>
    <property type="match status" value="1"/>
</dbReference>
<dbReference type="GO" id="GO:0005524">
    <property type="term" value="F:ATP binding"/>
    <property type="evidence" value="ECO:0007669"/>
    <property type="project" value="UniProtKB-UniRule"/>
</dbReference>
<dbReference type="PROSITE" id="PS00108">
    <property type="entry name" value="PROTEIN_KINASE_ST"/>
    <property type="match status" value="1"/>
</dbReference>
<dbReference type="InterPro" id="IPR039046">
    <property type="entry name" value="PDPK1"/>
</dbReference>
<dbReference type="EC" id="2.7.11.1" evidence="2"/>
<dbReference type="AlphaFoldDB" id="A0A899FMK3"/>